<dbReference type="AlphaFoldDB" id="A0A0F9C732"/>
<accession>A0A0F9C732</accession>
<reference evidence="1" key="1">
    <citation type="journal article" date="2015" name="Nature">
        <title>Complex archaea that bridge the gap between prokaryotes and eukaryotes.</title>
        <authorList>
            <person name="Spang A."/>
            <person name="Saw J.H."/>
            <person name="Jorgensen S.L."/>
            <person name="Zaremba-Niedzwiedzka K."/>
            <person name="Martijn J."/>
            <person name="Lind A.E."/>
            <person name="van Eijk R."/>
            <person name="Schleper C."/>
            <person name="Guy L."/>
            <person name="Ettema T.J."/>
        </authorList>
    </citation>
    <scope>NUCLEOTIDE SEQUENCE</scope>
</reference>
<organism evidence="1">
    <name type="scientific">marine sediment metagenome</name>
    <dbReference type="NCBI Taxonomy" id="412755"/>
    <lineage>
        <taxon>unclassified sequences</taxon>
        <taxon>metagenomes</taxon>
        <taxon>ecological metagenomes</taxon>
    </lineage>
</organism>
<comment type="caution">
    <text evidence="1">The sequence shown here is derived from an EMBL/GenBank/DDBJ whole genome shotgun (WGS) entry which is preliminary data.</text>
</comment>
<protein>
    <submittedName>
        <fullName evidence="1">Uncharacterized protein</fullName>
    </submittedName>
</protein>
<gene>
    <name evidence="1" type="ORF">LCGC14_2438640</name>
</gene>
<proteinExistence type="predicted"/>
<name>A0A0F9C732_9ZZZZ</name>
<evidence type="ECO:0000313" key="1">
    <source>
        <dbReference type="EMBL" id="KKL22117.1"/>
    </source>
</evidence>
<dbReference type="EMBL" id="LAZR01037472">
    <property type="protein sequence ID" value="KKL22117.1"/>
    <property type="molecule type" value="Genomic_DNA"/>
</dbReference>
<sequence>MLEYIESLAKPIRATRESLLRDGKTYRSRFVAFTNGYLAALRDMKDAIELPEKNRQLEEAMRNFK</sequence>